<keyword evidence="1" id="KW-0812">Transmembrane</keyword>
<evidence type="ECO:0000313" key="2">
    <source>
        <dbReference type="EMBL" id="SDD66077.1"/>
    </source>
</evidence>
<evidence type="ECO:0000313" key="3">
    <source>
        <dbReference type="Proteomes" id="UP000183685"/>
    </source>
</evidence>
<proteinExistence type="predicted"/>
<gene>
    <name evidence="2" type="ORF">SAMN04488071_1133</name>
</gene>
<feature type="transmembrane region" description="Helical" evidence="1">
    <location>
        <begin position="55"/>
        <end position="72"/>
    </location>
</feature>
<dbReference type="RefSeq" id="WP_068306259.1">
    <property type="nucleotide sequence ID" value="NZ_FNAK01000002.1"/>
</dbReference>
<accession>A0A1G6WLH7</accession>
<keyword evidence="3" id="KW-1185">Reference proteome</keyword>
<reference evidence="2 3" key="1">
    <citation type="submission" date="2016-10" db="EMBL/GenBank/DDBJ databases">
        <authorList>
            <person name="de Groot N.N."/>
        </authorList>
    </citation>
    <scope>NUCLEOTIDE SEQUENCE [LARGE SCALE GENOMIC DNA]</scope>
    <source>
        <strain evidence="2 3">CGMCC 1.9109</strain>
    </source>
</reference>
<keyword evidence="1" id="KW-0472">Membrane</keyword>
<evidence type="ECO:0000256" key="1">
    <source>
        <dbReference type="SAM" id="Phobius"/>
    </source>
</evidence>
<dbReference type="EMBL" id="FNAK01000002">
    <property type="protein sequence ID" value="SDD66077.1"/>
    <property type="molecule type" value="Genomic_DNA"/>
</dbReference>
<name>A0A1G6WLH7_9PROT</name>
<feature type="transmembrane region" description="Helical" evidence="1">
    <location>
        <begin position="93"/>
        <end position="119"/>
    </location>
</feature>
<dbReference type="STRING" id="637679.GCA_001550055_02849"/>
<dbReference type="AlphaFoldDB" id="A0A1G6WLH7"/>
<protein>
    <recommendedName>
        <fullName evidence="4">Mercuric transport protein MerT</fullName>
    </recommendedName>
</protein>
<sequence>MERIKTNGSIAGSVGLALLGTTCCALPIVLVALGMGSAVASMVSAVPWLATLSEYKYLTFGFTAIVLAYSWYRVHQVSSCDMENAKRLKMQRLLLWGSTGIFLLAMFAAYALLPIALWLEKI</sequence>
<organism evidence="2 3">
    <name type="scientific">Kordiimonas lacus</name>
    <dbReference type="NCBI Taxonomy" id="637679"/>
    <lineage>
        <taxon>Bacteria</taxon>
        <taxon>Pseudomonadati</taxon>
        <taxon>Pseudomonadota</taxon>
        <taxon>Alphaproteobacteria</taxon>
        <taxon>Kordiimonadales</taxon>
        <taxon>Kordiimonadaceae</taxon>
        <taxon>Kordiimonas</taxon>
    </lineage>
</organism>
<evidence type="ECO:0008006" key="4">
    <source>
        <dbReference type="Google" id="ProtNLM"/>
    </source>
</evidence>
<keyword evidence="1" id="KW-1133">Transmembrane helix</keyword>
<dbReference type="Proteomes" id="UP000183685">
    <property type="component" value="Unassembled WGS sequence"/>
</dbReference>
<dbReference type="OrthoDB" id="838350at2"/>